<dbReference type="NCBIfam" id="TIGR01297">
    <property type="entry name" value="CDF"/>
    <property type="match status" value="1"/>
</dbReference>
<evidence type="ECO:0000256" key="4">
    <source>
        <dbReference type="ARBA" id="ARBA00022692"/>
    </source>
</evidence>
<evidence type="ECO:0000256" key="6">
    <source>
        <dbReference type="ARBA" id="ARBA00022989"/>
    </source>
</evidence>
<keyword evidence="5" id="KW-0864">Zinc transport</keyword>
<keyword evidence="8 10" id="KW-0472">Membrane</keyword>
<evidence type="ECO:0000256" key="5">
    <source>
        <dbReference type="ARBA" id="ARBA00022906"/>
    </source>
</evidence>
<keyword evidence="6 10" id="KW-1133">Transmembrane helix</keyword>
<dbReference type="SUPFAM" id="SSF161111">
    <property type="entry name" value="Cation efflux protein transmembrane domain-like"/>
    <property type="match status" value="1"/>
</dbReference>
<name>A0A0B7A1Z0_9EUPU</name>
<feature type="domain" description="Cation efflux protein transmembrane" evidence="11">
    <location>
        <begin position="272"/>
        <end position="567"/>
    </location>
</feature>
<feature type="non-terminal residue" evidence="13">
    <location>
        <position position="1"/>
    </location>
</feature>
<dbReference type="InterPro" id="IPR027470">
    <property type="entry name" value="Cation_efflux_CTD"/>
</dbReference>
<dbReference type="EMBL" id="HACG01027266">
    <property type="protein sequence ID" value="CEK74131.1"/>
    <property type="molecule type" value="Transcribed_RNA"/>
</dbReference>
<keyword evidence="5" id="KW-0862">Zinc</keyword>
<feature type="transmembrane region" description="Helical" evidence="10">
    <location>
        <begin position="376"/>
        <end position="394"/>
    </location>
</feature>
<sequence length="663" mass="74350">RLFINRDNLGPERYKRVNHSSLEDSNIIAEHSGNLRETKDAKDDERSDSQLRIVASNFDNRFVNVDSSLNSSPPEQVDSFVRGRHRRGVYADNMHGVRLHWEEASDDMGLEEAPLLEPGGKRDNGAGTISKTVCVKSGLAYDSPQRVPQGGNQTGVTAHSDKVLGYQVSSDQRLAYVDSRTLGYSEQTSLKETEHKYNNTRCAIGDVPAVRHCAAHHENHFIERNSYGEFNPVPHFFENGGTGHAGRDTSLRHCHKRRMTSLTDKLARRQLICVLILCLIFMIGEAVGGVLANSLALFTDVLHLGSDLISFVISLLAMWLANKPPTRRMSFGYHRAEVLGALLSVFIIWLISGVLCYIAVERIMHEHYKDVKPDEMLITASLGVLFNIVMGLVLHSEMCCGHAHSHSKFGHGHSHGEHGHSHSHGKDDLLDVAHDGRRRETVPSPRREGFDYQRLDHAEDNSPSDRQMTDVNSMVMRSVAEESHSEENHACAEEEEHIHKQKNINVRAAFIHVVGDIIQSLGVLIAAIIIKFTTDDKYRLADPICTFLFSILVLITTITVLRDTLLVVMEGVPREISIEALRKELAALDGVVTVHSLHIWALTLDRNALSVHLAIENALIHDQILSTATKLIQDKHHFFHSTIQVELYDELVMKNCKECLEWS</sequence>
<evidence type="ECO:0008006" key="14">
    <source>
        <dbReference type="Google" id="ProtNLM"/>
    </source>
</evidence>
<dbReference type="AlphaFoldDB" id="A0A0B7A1Z0"/>
<feature type="transmembrane region" description="Helical" evidence="10">
    <location>
        <begin position="509"/>
        <end position="534"/>
    </location>
</feature>
<reference evidence="13" key="1">
    <citation type="submission" date="2014-12" db="EMBL/GenBank/DDBJ databases">
        <title>Insight into the proteome of Arion vulgaris.</title>
        <authorList>
            <person name="Aradska J."/>
            <person name="Bulat T."/>
            <person name="Smidak R."/>
            <person name="Sarate P."/>
            <person name="Gangsoo J."/>
            <person name="Sialana F."/>
            <person name="Bilban M."/>
            <person name="Lubec G."/>
        </authorList>
    </citation>
    <scope>NUCLEOTIDE SEQUENCE</scope>
    <source>
        <tissue evidence="13">Skin</tissue>
    </source>
</reference>
<comment type="similarity">
    <text evidence="2">Belongs to the cation diffusion facilitator (CDF) transporter (TC 2.A.4) family. SLC30A subfamily.</text>
</comment>
<dbReference type="InterPro" id="IPR036837">
    <property type="entry name" value="Cation_efflux_CTD_sf"/>
</dbReference>
<protein>
    <recommendedName>
        <fullName evidence="14">Zinc transporter 8</fullName>
    </recommendedName>
</protein>
<feature type="transmembrane region" description="Helical" evidence="10">
    <location>
        <begin position="540"/>
        <end position="561"/>
    </location>
</feature>
<evidence type="ECO:0000256" key="2">
    <source>
        <dbReference type="ARBA" id="ARBA00008873"/>
    </source>
</evidence>
<dbReference type="GO" id="GO:0005886">
    <property type="term" value="C:plasma membrane"/>
    <property type="evidence" value="ECO:0007669"/>
    <property type="project" value="TreeGrafter"/>
</dbReference>
<dbReference type="InterPro" id="IPR050681">
    <property type="entry name" value="CDF/SLC30A"/>
</dbReference>
<evidence type="ECO:0000259" key="11">
    <source>
        <dbReference type="Pfam" id="PF01545"/>
    </source>
</evidence>
<feature type="compositionally biased region" description="Basic and acidic residues" evidence="9">
    <location>
        <begin position="414"/>
        <end position="460"/>
    </location>
</feature>
<dbReference type="GO" id="GO:0005385">
    <property type="term" value="F:zinc ion transmembrane transporter activity"/>
    <property type="evidence" value="ECO:0007669"/>
    <property type="project" value="TreeGrafter"/>
</dbReference>
<evidence type="ECO:0000259" key="12">
    <source>
        <dbReference type="Pfam" id="PF16916"/>
    </source>
</evidence>
<feature type="domain" description="Cation efflux protein cytoplasmic" evidence="12">
    <location>
        <begin position="573"/>
        <end position="647"/>
    </location>
</feature>
<dbReference type="InterPro" id="IPR002524">
    <property type="entry name" value="Cation_efflux"/>
</dbReference>
<dbReference type="PANTHER" id="PTHR11562:SF84">
    <property type="entry name" value="LD05335P"/>
    <property type="match status" value="1"/>
</dbReference>
<evidence type="ECO:0000256" key="8">
    <source>
        <dbReference type="ARBA" id="ARBA00023136"/>
    </source>
</evidence>
<evidence type="ECO:0000256" key="3">
    <source>
        <dbReference type="ARBA" id="ARBA00022448"/>
    </source>
</evidence>
<dbReference type="InterPro" id="IPR058533">
    <property type="entry name" value="Cation_efflux_TM"/>
</dbReference>
<accession>A0A0B7A1Z0</accession>
<dbReference type="Pfam" id="PF01545">
    <property type="entry name" value="Cation_efflux"/>
    <property type="match status" value="1"/>
</dbReference>
<dbReference type="SUPFAM" id="SSF160240">
    <property type="entry name" value="Cation efflux protein cytoplasmic domain-like"/>
    <property type="match status" value="1"/>
</dbReference>
<evidence type="ECO:0000256" key="9">
    <source>
        <dbReference type="SAM" id="MobiDB-lite"/>
    </source>
</evidence>
<dbReference type="PANTHER" id="PTHR11562">
    <property type="entry name" value="CATION EFFLUX PROTEIN/ ZINC TRANSPORTER"/>
    <property type="match status" value="1"/>
</dbReference>
<feature type="transmembrane region" description="Helical" evidence="10">
    <location>
        <begin position="271"/>
        <end position="295"/>
    </location>
</feature>
<proteinExistence type="inferred from homology"/>
<keyword evidence="3" id="KW-0813">Transport</keyword>
<dbReference type="Gene3D" id="1.20.1510.10">
    <property type="entry name" value="Cation efflux protein transmembrane domain"/>
    <property type="match status" value="2"/>
</dbReference>
<organism evidence="13">
    <name type="scientific">Arion vulgaris</name>
    <dbReference type="NCBI Taxonomy" id="1028688"/>
    <lineage>
        <taxon>Eukaryota</taxon>
        <taxon>Metazoa</taxon>
        <taxon>Spiralia</taxon>
        <taxon>Lophotrochozoa</taxon>
        <taxon>Mollusca</taxon>
        <taxon>Gastropoda</taxon>
        <taxon>Heterobranchia</taxon>
        <taxon>Euthyneura</taxon>
        <taxon>Panpulmonata</taxon>
        <taxon>Eupulmonata</taxon>
        <taxon>Stylommatophora</taxon>
        <taxon>Helicina</taxon>
        <taxon>Arionoidea</taxon>
        <taxon>Arionidae</taxon>
        <taxon>Arion</taxon>
    </lineage>
</organism>
<feature type="transmembrane region" description="Helical" evidence="10">
    <location>
        <begin position="301"/>
        <end position="321"/>
    </location>
</feature>
<dbReference type="GO" id="GO:0010043">
    <property type="term" value="P:response to zinc ion"/>
    <property type="evidence" value="ECO:0007669"/>
    <property type="project" value="TreeGrafter"/>
</dbReference>
<gene>
    <name evidence="13" type="primary">ORF89781</name>
</gene>
<dbReference type="InterPro" id="IPR027469">
    <property type="entry name" value="Cation_efflux_TMD_sf"/>
</dbReference>
<evidence type="ECO:0000313" key="13">
    <source>
        <dbReference type="EMBL" id="CEK74131.1"/>
    </source>
</evidence>
<evidence type="ECO:0000256" key="10">
    <source>
        <dbReference type="SAM" id="Phobius"/>
    </source>
</evidence>
<evidence type="ECO:0000256" key="7">
    <source>
        <dbReference type="ARBA" id="ARBA00023065"/>
    </source>
</evidence>
<dbReference type="Pfam" id="PF16916">
    <property type="entry name" value="ZT_dimer"/>
    <property type="match status" value="1"/>
</dbReference>
<keyword evidence="4 10" id="KW-0812">Transmembrane</keyword>
<evidence type="ECO:0000256" key="1">
    <source>
        <dbReference type="ARBA" id="ARBA00004141"/>
    </source>
</evidence>
<feature type="transmembrane region" description="Helical" evidence="10">
    <location>
        <begin position="341"/>
        <end position="360"/>
    </location>
</feature>
<comment type="subcellular location">
    <subcellularLocation>
        <location evidence="1">Membrane</location>
        <topology evidence="1">Multi-pass membrane protein</topology>
    </subcellularLocation>
</comment>
<keyword evidence="7" id="KW-0406">Ion transport</keyword>
<feature type="region of interest" description="Disordered" evidence="9">
    <location>
        <begin position="406"/>
        <end position="470"/>
    </location>
</feature>